<dbReference type="InterPro" id="IPR002155">
    <property type="entry name" value="Thiolase"/>
</dbReference>
<dbReference type="PIRSF" id="PIRSF000429">
    <property type="entry name" value="Ac-CoA_Ac_transf"/>
    <property type="match status" value="1"/>
</dbReference>
<dbReference type="PROSITE" id="PS00099">
    <property type="entry name" value="THIOLASE_3"/>
    <property type="match status" value="1"/>
</dbReference>
<dbReference type="Pfam" id="PF02803">
    <property type="entry name" value="Thiolase_C"/>
    <property type="match status" value="1"/>
</dbReference>
<feature type="active site" description="Proton acceptor" evidence="4">
    <location>
        <position position="346"/>
    </location>
</feature>
<organism evidence="8 9">
    <name type="scientific">Rosistilla ulvae</name>
    <dbReference type="NCBI Taxonomy" id="1930277"/>
    <lineage>
        <taxon>Bacteria</taxon>
        <taxon>Pseudomonadati</taxon>
        <taxon>Planctomycetota</taxon>
        <taxon>Planctomycetia</taxon>
        <taxon>Pirellulales</taxon>
        <taxon>Pirellulaceae</taxon>
        <taxon>Rosistilla</taxon>
    </lineage>
</organism>
<dbReference type="OrthoDB" id="9764892at2"/>
<name>A0A517M438_9BACT</name>
<dbReference type="KEGG" id="ruv:EC9_38160"/>
<evidence type="ECO:0000256" key="5">
    <source>
        <dbReference type="RuleBase" id="RU003557"/>
    </source>
</evidence>
<evidence type="ECO:0000256" key="4">
    <source>
        <dbReference type="PIRSR" id="PIRSR000429-1"/>
    </source>
</evidence>
<evidence type="ECO:0000313" key="9">
    <source>
        <dbReference type="Proteomes" id="UP000319557"/>
    </source>
</evidence>
<dbReference type="InterPro" id="IPR020617">
    <property type="entry name" value="Thiolase_C"/>
</dbReference>
<dbReference type="PANTHER" id="PTHR18919">
    <property type="entry name" value="ACETYL-COA C-ACYLTRANSFERASE"/>
    <property type="match status" value="1"/>
</dbReference>
<feature type="active site" description="Acyl-thioester intermediate" evidence="4">
    <location>
        <position position="88"/>
    </location>
</feature>
<dbReference type="CDD" id="cd00751">
    <property type="entry name" value="thiolase"/>
    <property type="match status" value="1"/>
</dbReference>
<keyword evidence="9" id="KW-1185">Reference proteome</keyword>
<dbReference type="Gene3D" id="3.40.47.10">
    <property type="match status" value="2"/>
</dbReference>
<evidence type="ECO:0000259" key="7">
    <source>
        <dbReference type="Pfam" id="PF02803"/>
    </source>
</evidence>
<evidence type="ECO:0000256" key="3">
    <source>
        <dbReference type="ARBA" id="ARBA00023315"/>
    </source>
</evidence>
<dbReference type="InterPro" id="IPR020615">
    <property type="entry name" value="Thiolase_acyl_enz_int_AS"/>
</dbReference>
<dbReference type="GO" id="GO:0003985">
    <property type="term" value="F:acetyl-CoA C-acetyltransferase activity"/>
    <property type="evidence" value="ECO:0007669"/>
    <property type="project" value="UniProtKB-EC"/>
</dbReference>
<evidence type="ECO:0000256" key="1">
    <source>
        <dbReference type="ARBA" id="ARBA00010982"/>
    </source>
</evidence>
<keyword evidence="3 5" id="KW-0012">Acyltransferase</keyword>
<keyword evidence="2 5" id="KW-0808">Transferase</keyword>
<dbReference type="PROSITE" id="PS00098">
    <property type="entry name" value="THIOLASE_1"/>
    <property type="match status" value="1"/>
</dbReference>
<accession>A0A517M438</accession>
<dbReference type="SUPFAM" id="SSF53901">
    <property type="entry name" value="Thiolase-like"/>
    <property type="match status" value="2"/>
</dbReference>
<comment type="similarity">
    <text evidence="1 5">Belongs to the thiolase-like superfamily. Thiolase family.</text>
</comment>
<dbReference type="PANTHER" id="PTHR18919:SF107">
    <property type="entry name" value="ACETYL-COA ACETYLTRANSFERASE, CYTOSOLIC"/>
    <property type="match status" value="1"/>
</dbReference>
<feature type="domain" description="Thiolase N-terminal" evidence="6">
    <location>
        <begin position="5"/>
        <end position="258"/>
    </location>
</feature>
<protein>
    <submittedName>
        <fullName evidence="8">Acetyl-CoA acetyltransferase</fullName>
        <ecNumber evidence="8">2.3.1.9</ecNumber>
    </submittedName>
</protein>
<proteinExistence type="inferred from homology"/>
<dbReference type="RefSeq" id="WP_145347438.1">
    <property type="nucleotide sequence ID" value="NZ_CP036261.1"/>
</dbReference>
<dbReference type="AlphaFoldDB" id="A0A517M438"/>
<feature type="active site" description="Proton acceptor" evidence="4">
    <location>
        <position position="376"/>
    </location>
</feature>
<dbReference type="EMBL" id="CP036261">
    <property type="protein sequence ID" value="QDS89616.1"/>
    <property type="molecule type" value="Genomic_DNA"/>
</dbReference>
<gene>
    <name evidence="8" type="primary">thlA_1</name>
    <name evidence="8" type="ORF">EC9_38160</name>
</gene>
<dbReference type="InterPro" id="IPR020616">
    <property type="entry name" value="Thiolase_N"/>
</dbReference>
<feature type="domain" description="Thiolase C-terminal" evidence="7">
    <location>
        <begin position="268"/>
        <end position="388"/>
    </location>
</feature>
<dbReference type="InterPro" id="IPR016039">
    <property type="entry name" value="Thiolase-like"/>
</dbReference>
<dbReference type="PROSITE" id="PS00737">
    <property type="entry name" value="THIOLASE_2"/>
    <property type="match status" value="1"/>
</dbReference>
<dbReference type="Pfam" id="PF00108">
    <property type="entry name" value="Thiolase_N"/>
    <property type="match status" value="1"/>
</dbReference>
<dbReference type="FunFam" id="3.40.47.10:FF:000010">
    <property type="entry name" value="Acetyl-CoA acetyltransferase (Thiolase)"/>
    <property type="match status" value="1"/>
</dbReference>
<evidence type="ECO:0000256" key="2">
    <source>
        <dbReference type="ARBA" id="ARBA00022679"/>
    </source>
</evidence>
<evidence type="ECO:0000259" key="6">
    <source>
        <dbReference type="Pfam" id="PF00108"/>
    </source>
</evidence>
<dbReference type="NCBIfam" id="TIGR01930">
    <property type="entry name" value="AcCoA-C-Actrans"/>
    <property type="match status" value="1"/>
</dbReference>
<dbReference type="InterPro" id="IPR020610">
    <property type="entry name" value="Thiolase_AS"/>
</dbReference>
<sequence>MSTAYILSACRTPIGRFQGDFASIAAPELAAVAIREAIRRTGLLATEFDEVILGHVLSAGVGQAPARQAALRVGLPTTVAACTVNKVCGSGLKAVMLADQAIRAGDAKLVVAGGMENMSRSGWLLQRGQRVLGDQQLTDGMQHDGLTCAMTGDSMGTIADHLATLANVSREAQDRFALQSHRRAIEAIDDGAFAEEIVPVAVTSKSGTAEISCDSGPRRETTLEQLAELRPVFGNSGTVTAGNASMISDGAAVVVLADSSVVRRSGIRPLCRIVATATSGGAPEDLFTAPVAAIREVVRKAGHSLQDIDLFEINEAFAVQMIACIDQLDIPSCRVNIHGGAIALGHPIGASGTRVLVTLLGAMQRHGKRLGVAALCLGGGNAVAMLVDREI</sequence>
<reference evidence="8 9" key="1">
    <citation type="submission" date="2019-02" db="EMBL/GenBank/DDBJ databases">
        <title>Deep-cultivation of Planctomycetes and their phenomic and genomic characterization uncovers novel biology.</title>
        <authorList>
            <person name="Wiegand S."/>
            <person name="Jogler M."/>
            <person name="Boedeker C."/>
            <person name="Pinto D."/>
            <person name="Vollmers J."/>
            <person name="Rivas-Marin E."/>
            <person name="Kohn T."/>
            <person name="Peeters S.H."/>
            <person name="Heuer A."/>
            <person name="Rast P."/>
            <person name="Oberbeckmann S."/>
            <person name="Bunk B."/>
            <person name="Jeske O."/>
            <person name="Meyerdierks A."/>
            <person name="Storesund J.E."/>
            <person name="Kallscheuer N."/>
            <person name="Luecker S."/>
            <person name="Lage O.M."/>
            <person name="Pohl T."/>
            <person name="Merkel B.J."/>
            <person name="Hornburger P."/>
            <person name="Mueller R.-W."/>
            <person name="Bruemmer F."/>
            <person name="Labrenz M."/>
            <person name="Spormann A.M."/>
            <person name="Op den Camp H."/>
            <person name="Overmann J."/>
            <person name="Amann R."/>
            <person name="Jetten M.S.M."/>
            <person name="Mascher T."/>
            <person name="Medema M.H."/>
            <person name="Devos D.P."/>
            <person name="Kaster A.-K."/>
            <person name="Ovreas L."/>
            <person name="Rohde M."/>
            <person name="Galperin M.Y."/>
            <person name="Jogler C."/>
        </authorList>
    </citation>
    <scope>NUCLEOTIDE SEQUENCE [LARGE SCALE GENOMIC DNA]</scope>
    <source>
        <strain evidence="8 9">EC9</strain>
    </source>
</reference>
<dbReference type="InterPro" id="IPR020613">
    <property type="entry name" value="Thiolase_CS"/>
</dbReference>
<evidence type="ECO:0000313" key="8">
    <source>
        <dbReference type="EMBL" id="QDS89616.1"/>
    </source>
</evidence>
<dbReference type="EC" id="2.3.1.9" evidence="8"/>
<dbReference type="Proteomes" id="UP000319557">
    <property type="component" value="Chromosome"/>
</dbReference>